<comment type="function">
    <text evidence="6">3'-to-5' exoribonuclease specific for small oligoribonucleotides.</text>
</comment>
<evidence type="ECO:0000256" key="3">
    <source>
        <dbReference type="ARBA" id="ARBA00022801"/>
    </source>
</evidence>
<dbReference type="Gene3D" id="3.30.420.10">
    <property type="entry name" value="Ribonuclease H-like superfamily/Ribonuclease H"/>
    <property type="match status" value="1"/>
</dbReference>
<dbReference type="InterPro" id="IPR036397">
    <property type="entry name" value="RNaseH_sf"/>
</dbReference>
<dbReference type="GO" id="GO:0003676">
    <property type="term" value="F:nucleic acid binding"/>
    <property type="evidence" value="ECO:0007669"/>
    <property type="project" value="InterPro"/>
</dbReference>
<dbReference type="AlphaFoldDB" id="A0A2V4LCX0"/>
<reference evidence="8 9" key="1">
    <citation type="submission" date="2018-06" db="EMBL/GenBank/DDBJ databases">
        <title>Pseudomonas diversity within urban Lake Michigan freshwaters.</title>
        <authorList>
            <person name="Batrich M."/>
            <person name="Hatzopoulos T."/>
            <person name="Putonti C."/>
        </authorList>
    </citation>
    <scope>NUCLEOTIDE SEQUENCE [LARGE SCALE GENOMIC DNA]</scope>
    <source>
        <strain evidence="8 9">MB-090714</strain>
    </source>
</reference>
<dbReference type="HAMAP" id="MF_00045">
    <property type="entry name" value="Oligoribonuclease"/>
    <property type="match status" value="1"/>
</dbReference>
<dbReference type="GO" id="GO:0006259">
    <property type="term" value="P:DNA metabolic process"/>
    <property type="evidence" value="ECO:0007669"/>
    <property type="project" value="UniProtKB-ARBA"/>
</dbReference>
<dbReference type="Pfam" id="PF00929">
    <property type="entry name" value="RNase_T"/>
    <property type="match status" value="1"/>
</dbReference>
<sequence>MPQNPNNLIWIDLEMTGLEPERDVIIEIATIVTDSDLNVLAEGPVIAVHQSDAVLAGMDEWNTRTHGESGLTRRVRESSIDTAAAEAQTIAFLEQWVPKGKSPICGNSIGQDRRFLYKYMPALEAYFHYRYLDVSTLKILAGMWAPQVRDSFQKQGTHQALDDIRESIAELRHYREHFLKV</sequence>
<dbReference type="OrthoDB" id="9801329at2"/>
<dbReference type="PANTHER" id="PTHR11046">
    <property type="entry name" value="OLIGORIBONUCLEASE, MITOCHONDRIAL"/>
    <property type="match status" value="1"/>
</dbReference>
<proteinExistence type="inferred from homology"/>
<keyword evidence="4 6" id="KW-0269">Exonuclease</keyword>
<keyword evidence="3 6" id="KW-0378">Hydrolase</keyword>
<organism evidence="8 9">
    <name type="scientific">Aquipseudomonas alcaligenes</name>
    <name type="common">Pseudomonas alcaligenes</name>
    <dbReference type="NCBI Taxonomy" id="43263"/>
    <lineage>
        <taxon>Bacteria</taxon>
        <taxon>Pseudomonadati</taxon>
        <taxon>Pseudomonadota</taxon>
        <taxon>Gammaproteobacteria</taxon>
        <taxon>Pseudomonadales</taxon>
        <taxon>Pseudomonadaceae</taxon>
        <taxon>Aquipseudomonas</taxon>
    </lineage>
</organism>
<dbReference type="GO" id="GO:0005737">
    <property type="term" value="C:cytoplasm"/>
    <property type="evidence" value="ECO:0007669"/>
    <property type="project" value="UniProtKB-SubCell"/>
</dbReference>
<dbReference type="EC" id="3.1.-.-" evidence="6"/>
<dbReference type="SMART" id="SM00479">
    <property type="entry name" value="EXOIII"/>
    <property type="match status" value="1"/>
</dbReference>
<accession>A0A2V4LCX0</accession>
<feature type="active site" evidence="6">
    <location>
        <position position="129"/>
    </location>
</feature>
<dbReference type="NCBIfam" id="NF003765">
    <property type="entry name" value="PRK05359.1"/>
    <property type="match status" value="1"/>
</dbReference>
<protein>
    <recommendedName>
        <fullName evidence="5 6">Oligoribonuclease</fullName>
        <ecNumber evidence="6">3.1.-.-</ecNumber>
    </recommendedName>
</protein>
<dbReference type="InterPro" id="IPR012337">
    <property type="entry name" value="RNaseH-like_sf"/>
</dbReference>
<dbReference type="CDD" id="cd06135">
    <property type="entry name" value="Orn"/>
    <property type="match status" value="1"/>
</dbReference>
<evidence type="ECO:0000256" key="6">
    <source>
        <dbReference type="HAMAP-Rule" id="MF_00045"/>
    </source>
</evidence>
<evidence type="ECO:0000259" key="7">
    <source>
        <dbReference type="SMART" id="SM00479"/>
    </source>
</evidence>
<dbReference type="RefSeq" id="WP_110680719.1">
    <property type="nucleotide sequence ID" value="NZ_QJRX01000001.1"/>
</dbReference>
<dbReference type="Proteomes" id="UP000248146">
    <property type="component" value="Unassembled WGS sequence"/>
</dbReference>
<dbReference type="EMBL" id="QJRX01000001">
    <property type="protein sequence ID" value="PYC29578.1"/>
    <property type="molecule type" value="Genomic_DNA"/>
</dbReference>
<dbReference type="InterPro" id="IPR022894">
    <property type="entry name" value="Oligoribonuclease"/>
</dbReference>
<dbReference type="FunFam" id="3.30.420.10:FF:000003">
    <property type="entry name" value="Oligoribonuclease"/>
    <property type="match status" value="1"/>
</dbReference>
<feature type="domain" description="Exonuclease" evidence="7">
    <location>
        <begin position="7"/>
        <end position="180"/>
    </location>
</feature>
<evidence type="ECO:0000313" key="8">
    <source>
        <dbReference type="EMBL" id="PYC29578.1"/>
    </source>
</evidence>
<gene>
    <name evidence="6" type="primary">orn</name>
    <name evidence="8" type="ORF">DMO17_02465</name>
</gene>
<dbReference type="GO" id="GO:0000175">
    <property type="term" value="F:3'-5'-RNA exonuclease activity"/>
    <property type="evidence" value="ECO:0007669"/>
    <property type="project" value="InterPro"/>
</dbReference>
<keyword evidence="2 6" id="KW-0540">Nuclease</keyword>
<evidence type="ECO:0000313" key="9">
    <source>
        <dbReference type="Proteomes" id="UP000248146"/>
    </source>
</evidence>
<keyword evidence="6" id="KW-0963">Cytoplasm</keyword>
<evidence type="ECO:0000256" key="2">
    <source>
        <dbReference type="ARBA" id="ARBA00022722"/>
    </source>
</evidence>
<dbReference type="PANTHER" id="PTHR11046:SF0">
    <property type="entry name" value="OLIGORIBONUCLEASE, MITOCHONDRIAL"/>
    <property type="match status" value="1"/>
</dbReference>
<dbReference type="SUPFAM" id="SSF53098">
    <property type="entry name" value="Ribonuclease H-like"/>
    <property type="match status" value="1"/>
</dbReference>
<evidence type="ECO:0000256" key="5">
    <source>
        <dbReference type="ARBA" id="ARBA00070964"/>
    </source>
</evidence>
<evidence type="ECO:0000256" key="4">
    <source>
        <dbReference type="ARBA" id="ARBA00022839"/>
    </source>
</evidence>
<dbReference type="InterPro" id="IPR013520">
    <property type="entry name" value="Ribonucl_H"/>
</dbReference>
<comment type="similarity">
    <text evidence="1 6">Belongs to the oligoribonuclease family.</text>
</comment>
<comment type="caution">
    <text evidence="8">The sequence shown here is derived from an EMBL/GenBank/DDBJ whole genome shotgun (WGS) entry which is preliminary data.</text>
</comment>
<comment type="subcellular location">
    <subcellularLocation>
        <location evidence="6">Cytoplasm</location>
    </subcellularLocation>
</comment>
<evidence type="ECO:0000256" key="1">
    <source>
        <dbReference type="ARBA" id="ARBA00009921"/>
    </source>
</evidence>
<name>A0A2V4LCX0_AQUAC</name>